<dbReference type="PANTHER" id="PTHR34491">
    <property type="entry name" value="A-TYPE INCLUSION PROTEIN, PUTATIVE-RELATED"/>
    <property type="match status" value="1"/>
</dbReference>
<feature type="region of interest" description="Disordered" evidence="1">
    <location>
        <begin position="329"/>
        <end position="365"/>
    </location>
</feature>
<evidence type="ECO:0000313" key="2">
    <source>
        <dbReference type="EMBL" id="GAA4399649.1"/>
    </source>
</evidence>
<accession>A0ABP8K392</accession>
<reference evidence="3" key="1">
    <citation type="journal article" date="2019" name="Int. J. Syst. Evol. Microbiol.">
        <title>The Global Catalogue of Microorganisms (GCM) 10K type strain sequencing project: providing services to taxonomists for standard genome sequencing and annotation.</title>
        <authorList>
            <consortium name="The Broad Institute Genomics Platform"/>
            <consortium name="The Broad Institute Genome Sequencing Center for Infectious Disease"/>
            <person name="Wu L."/>
            <person name="Ma J."/>
        </authorList>
    </citation>
    <scope>NUCLEOTIDE SEQUENCE [LARGE SCALE GENOMIC DNA]</scope>
    <source>
        <strain evidence="3">JCM 17688</strain>
    </source>
</reference>
<dbReference type="PANTHER" id="PTHR34491:SF38">
    <property type="entry name" value="CENTROSOMIN N-TERMINAL MOTIF 1 DOMAIN-CONTAINING PROTEIN-RELATED"/>
    <property type="match status" value="1"/>
</dbReference>
<dbReference type="EMBL" id="BAABFR010000072">
    <property type="protein sequence ID" value="GAA4399649.1"/>
    <property type="molecule type" value="Genomic_DNA"/>
</dbReference>
<evidence type="ECO:0000313" key="3">
    <source>
        <dbReference type="Proteomes" id="UP001500635"/>
    </source>
</evidence>
<feature type="compositionally biased region" description="Acidic residues" evidence="1">
    <location>
        <begin position="100"/>
        <end position="110"/>
    </location>
</feature>
<feature type="region of interest" description="Disordered" evidence="1">
    <location>
        <begin position="2762"/>
        <end position="2802"/>
    </location>
</feature>
<gene>
    <name evidence="2" type="ORF">GCM10023147_37320</name>
</gene>
<evidence type="ECO:0000256" key="1">
    <source>
        <dbReference type="SAM" id="MobiDB-lite"/>
    </source>
</evidence>
<sequence length="2965" mass="305900">MAGDDNIVGTAQLRVLANFQDFVQDANDQLEALKGGVNDLEITVLADLSEFLGQVEGAVEEASGHEVRILLRVDGVEEADAEVDEVAHEREAPIKPVVEGADEASADLDETAEKPRESVIETRVDTAVADAEIADMESRPVVVHGDVELSTAEAEARLALLQAHIREIYSQARPDGGYLALADVREALPPEFSRGEVDSAIQGLYSNDRGFDAVEDENRKVLTDRARSAGVPIGAHDAHAIAWEGSYDGPSVSDAQARFDAVRAAQAAQSAAPAVEPVEAPEPSVAPVVDEAAKADSDARAVEAQQPHVAPITPEVVGGDKVEAELDRIARDRQSKITVSEEEGAPRKGRRSRRTEPSDDIQDLDAEVEDVADEAERAEQSVTGLDAAFAKINSILRGAGLDEVRPQENPADAIKQILDPINAERIAQKQLPIKPRRDFTDDEKSLNALREQAAGLSPDELRSRLAGTQGAYGQLSEGSSLVADTKAAQKRLQDEANIYSEALGEGPVKFARPSARSGSGGQADLEAIGRQRAAADVDAAREGLEKGFQDADEGTGTVSKLVEDSGKRLKSQLADENVMRQAAGLDPLKVQTVKVVPEVVPTEAEAQMAALKAEWARFTPAEVEVETAKALEEINAVRAEVSAEPMRSELNVDARVDEALAKINALRAEAGADPIRLKVDDDDAQDELSALESAADSASAAVGAIGDAAQFGALTAGIAGVVSELAGLVGMAGAAAGALAGIGGTFAVGFTGVGSVFSALHEATLDKRGIAEDGSGGGGGGESAQERADRISDAEHSVETAQNNLKSATDDVTTAYQTQQTAIQDASEAMQDWANKAVDSKLGLEGKAIDLAEDKQNYAKVLYEYQHGQASGLDLQRAALQVETGQQGLVEYQEKDQQTQQENQTVQREGITGNPKVEKADKGIADALTKESDAEYNLQKAIRTLNEAKTDTGSSSGGGSGDRYQNELNAELKRLAPNARDLVDELLPGTPLREQWHGAQQETQNTMFAGSAGELQSLSDDLLPSTEFGLTTLAGTINGTVLTALQSLDKQFTANAQNGTFLKYLTSVGDTASGLPNLLSGVTNAVTNLTIADGPGLGKMLSALGTGISGSSGVFGDLGAQLESQLTHAFEGMPGFFEQMEKPAEAATGVIGKLFSGVGHVLEDNSGALTSFFQSVQGLEPVLEDLAPYLTGTLGYISDIFKIMGAFPEQTALALSLIYLGKQISPILNPLGTLFTSLSTEGETALQKANSAFSNFASGLGTVRTQVEESTAGIRTAFSELGSALSPGLAQGAVNDAVGGGFSDGIASEFGGITAAEQGVEREAPTVVGALKNVGTEMSGLASGAMEAVSSGFSGLATMLGPAGIFGIAVVGVTVAIGELVAAHGHEVQAQQEAKQATDERTQSLRKLKDALDATSGVDTPEVAQTADGLVTSIRAEADSDKDQHPDGAMTAGRYFLKYGNFGLNSYANQQVDRDRTENREGADGAAEVAGLDELGKKYSDDEITSMLTGSEADFKSLIAQTNTLSSGGALLAQHFQDARTQWLGLQSAAETVTPGVQDMATAMGTLADNTASAADKQTALTNALKVAAGQKSGQTDPSAAQSALGQAERNLGQGVQAGQGSGAQLVNANGSLNATTANGAALLGQFQQMQTALSGMAQAGALTDAQYDHDVALMTQQLTNLGVSADQAKTIIDKVGFNRQVLFQLHVAGEDSTEANLQAVAGDLFGNENSDGTYGVTLPVKIADAGVQDELKNLQGVVEDTTSKPGYVVIHADTEAAVEAIDGVASRDQELDQLKAEPHADLNIDDFTSKYMQADNDLDAINGKVTDPAIQADITDFLTKGKLTSDQLTALNAYIAQPGVDPQTATALSELSNVATTLNQLNGKTANVGVTMDALSIAYRGTDGQMHLWTAPNTEGAAIAGNTVGAAQAPQAVPTPGLNLSPAQQKLLSSGALPALAGGGPVAGAGTSTSDSIPAWLSDGEFVHKAAAVDYYGPEAMHAINSMAVPKDALKRASGGPVTAGQSGTGGVYQPTADELQAMDGGTVNLSLWTAVKTAIPSATLLAADTAGGSTINAHNDDGGYHPLRMAIDVTGPLDEVAEWVFANHPNDTAQLIHPGDNQILNGKTVLPSFGRAAGSIPNSDQAAIATAYGADTEASEASMVHIAADAPWATPSGTTGTPAGGGADTAGGAMTTSGSTVGQLQQMQSASQSQLAALEKADASNPDLATIATIQQQLDDVYALVQNNTPTDEQTKQINALTAEMQAIYAKHAGDNSNMVEAAQQQHNSDSYGYEQTQFASTGVPVPEQSGLTGSGFTGQPSGGGVGAGSKATLDASGLSFNGGLGRIGSVIGDFFFPQGSFLNPSTTTSTDSGYYTGGNSVGTPTSSVPTAVPATNPVPKAYTGVPAKPKATPEVHTKLPSAAPPATAGGGIPGAAGGNLTIPLSSTPATPAVTPTSTPGTGVPQANGMFTPSFGLPSLTTAGLGNLMGNPNLPAYTGMTPSQFLGGELENAGNFVLDFFGLDNSILSSNNSWNQAIQKTATSAWSAWGPSTGTNGFDNTGNVGTGEPGTAQTNALLAPVPGETALTGITIPSLGGGDGGGAPSGATLTAPSANYNGGTQAMYNAVYTAFHNAGYSDDQWQDVVNIINNESSWQPGVTNSIGCFGLGQLNPSGTLEKYLPSKSLDPYAQGEAIMSYIHDTYGDPATAWTHWQSAHSYDNGGYLQPGTTLVHNDTGKPEPVFNPKQWDALQHYVDPDTNKVKLERPQQAMSPLNGVMTGSQDSGTDKPDTPQGKSKVGPDADANDHGGVLGAVVNGVAGWGKSALSSLGSAATMAIGGAVTPAAGGAAAGVGAGKATDMLTGAGSLGIDLASNAVQQLAGTVGSSFGLGGGSLASVQQMFQDNQNMQLQQRQSTAVQQQVVQHQQKPTVTQTTGVHMENVHVQDLDDLMRRQERYTQQVQAAAFNTY</sequence>
<feature type="region of interest" description="Disordered" evidence="1">
    <location>
        <begin position="86"/>
        <end position="117"/>
    </location>
</feature>
<feature type="region of interest" description="Disordered" evidence="1">
    <location>
        <begin position="769"/>
        <end position="806"/>
    </location>
</feature>
<protein>
    <submittedName>
        <fullName evidence="2">Uncharacterized protein</fullName>
    </submittedName>
</protein>
<dbReference type="Proteomes" id="UP001500635">
    <property type="component" value="Unassembled WGS sequence"/>
</dbReference>
<comment type="caution">
    <text evidence="2">The sequence shown here is derived from an EMBL/GenBank/DDBJ whole genome shotgun (WGS) entry which is preliminary data.</text>
</comment>
<keyword evidence="3" id="KW-1185">Reference proteome</keyword>
<organism evidence="2 3">
    <name type="scientific">Tsukamurella soli</name>
    <dbReference type="NCBI Taxonomy" id="644556"/>
    <lineage>
        <taxon>Bacteria</taxon>
        <taxon>Bacillati</taxon>
        <taxon>Actinomycetota</taxon>
        <taxon>Actinomycetes</taxon>
        <taxon>Mycobacteriales</taxon>
        <taxon>Tsukamurellaceae</taxon>
        <taxon>Tsukamurella</taxon>
    </lineage>
</organism>
<dbReference type="RefSeq" id="WP_344998812.1">
    <property type="nucleotide sequence ID" value="NZ_BAABFR010000072.1"/>
</dbReference>
<feature type="region of interest" description="Disordered" evidence="1">
    <location>
        <begin position="897"/>
        <end position="916"/>
    </location>
</feature>
<name>A0ABP8K392_9ACTN</name>
<feature type="compositionally biased region" description="Low complexity" evidence="1">
    <location>
        <begin position="898"/>
        <end position="909"/>
    </location>
</feature>
<feature type="compositionally biased region" description="Basic and acidic residues" evidence="1">
    <location>
        <begin position="784"/>
        <end position="798"/>
    </location>
</feature>
<proteinExistence type="predicted"/>